<dbReference type="InterPro" id="IPR036895">
    <property type="entry name" value="Uracil-DNA_glycosylase-like_sf"/>
</dbReference>
<evidence type="ECO:0000256" key="1">
    <source>
        <dbReference type="ARBA" id="ARBA00006521"/>
    </source>
</evidence>
<evidence type="ECO:0000313" key="11">
    <source>
        <dbReference type="EMBL" id="GBQ04570.1"/>
    </source>
</evidence>
<protein>
    <recommendedName>
        <fullName evidence="2">Type-4 uracil-DNA glycosylase</fullName>
    </recommendedName>
</protein>
<organism evidence="11 12">
    <name type="scientific">Saccharibacter floricola DSM 15669</name>
    <dbReference type="NCBI Taxonomy" id="1123227"/>
    <lineage>
        <taxon>Bacteria</taxon>
        <taxon>Pseudomonadati</taxon>
        <taxon>Pseudomonadota</taxon>
        <taxon>Alphaproteobacteria</taxon>
        <taxon>Acetobacterales</taxon>
        <taxon>Acetobacteraceae</taxon>
        <taxon>Saccharibacter</taxon>
    </lineage>
</organism>
<dbReference type="InterPro" id="IPR005122">
    <property type="entry name" value="Uracil-DNA_glycosylase-like"/>
</dbReference>
<feature type="domain" description="Uracil-DNA glycosylase-like" evidence="10">
    <location>
        <begin position="255"/>
        <end position="415"/>
    </location>
</feature>
<keyword evidence="4" id="KW-0479">Metal-binding</keyword>
<dbReference type="SMART" id="SM00986">
    <property type="entry name" value="UDG"/>
    <property type="match status" value="1"/>
</dbReference>
<evidence type="ECO:0000256" key="9">
    <source>
        <dbReference type="ARBA" id="ARBA00023204"/>
    </source>
</evidence>
<evidence type="ECO:0000313" key="12">
    <source>
        <dbReference type="Proteomes" id="UP001062901"/>
    </source>
</evidence>
<dbReference type="Proteomes" id="UP001062901">
    <property type="component" value="Unassembled WGS sequence"/>
</dbReference>
<evidence type="ECO:0000256" key="8">
    <source>
        <dbReference type="ARBA" id="ARBA00023014"/>
    </source>
</evidence>
<gene>
    <name evidence="11" type="ORF">AA15669_0039</name>
</gene>
<keyword evidence="6" id="KW-0378">Hydrolase</keyword>
<comment type="similarity">
    <text evidence="1">Belongs to the uracil-DNA glycosylase (UDG) superfamily. Type 4 (UDGa) family.</text>
</comment>
<evidence type="ECO:0000256" key="7">
    <source>
        <dbReference type="ARBA" id="ARBA00023004"/>
    </source>
</evidence>
<keyword evidence="3" id="KW-0004">4Fe-4S</keyword>
<dbReference type="EMBL" id="BAQD01000001">
    <property type="protein sequence ID" value="GBQ04570.1"/>
    <property type="molecule type" value="Genomic_DNA"/>
</dbReference>
<keyword evidence="8" id="KW-0411">Iron-sulfur</keyword>
<accession>A0ABQ0NVU6</accession>
<proteinExistence type="inferred from homology"/>
<evidence type="ECO:0000256" key="3">
    <source>
        <dbReference type="ARBA" id="ARBA00022485"/>
    </source>
</evidence>
<dbReference type="PANTHER" id="PTHR33693:SF9">
    <property type="entry name" value="TYPE-4 URACIL-DNA GLYCOSYLASE"/>
    <property type="match status" value="1"/>
</dbReference>
<keyword evidence="9" id="KW-0234">DNA repair</keyword>
<dbReference type="InterPro" id="IPR051536">
    <property type="entry name" value="UDG_Type-4/5"/>
</dbReference>
<sequence>MEHVELITESDFIGWRAWARSLLHQYIASESIYWDDIPTGSEKAPALTRKLPESPSPLRLPRPVQDLIPAVIASGHPERFSLLYRLLEHIRGGCPSFTDTTLWKDLVALAHETRRAAIALRQILPPSCSDNIKICRIHVSPSLLDSQAPALISLRAAPWLIHTEGRLLLYENGQLFFSTAAIEAECLADDAQLLTHARSTAQPVYKSAYWKAIFPLTITPTPSFIEKAPSLETLRAYSVDCALCPLCRPALRTVFGEGNPDAKILFVGEQPGDQEDRRGRPFVGPAGQLFDRALQEAGGERSRYWISNAVKHFNFIQRGDRRIHQKPESQHIQACSPWITAERRLLHHHVTVMLGVTGASALLGRPVKVTRERSRLFTLPDGTTGLVTVHPSSLLRQPDEQKRQGDYIKFVNDLRLALSAL</sequence>
<keyword evidence="7" id="KW-0408">Iron</keyword>
<dbReference type="NCBIfam" id="TIGR03914">
    <property type="entry name" value="UDG_fam_dom"/>
    <property type="match status" value="1"/>
</dbReference>
<reference evidence="11" key="1">
    <citation type="submission" date="2013-04" db="EMBL/GenBank/DDBJ databases">
        <title>The genome sequencing project of 58 acetic acid bacteria.</title>
        <authorList>
            <person name="Okamoto-Kainuma A."/>
            <person name="Ishikawa M."/>
            <person name="Umino S."/>
            <person name="Koizumi Y."/>
            <person name="Shiwa Y."/>
            <person name="Yoshikawa H."/>
            <person name="Matsutani M."/>
            <person name="Matsushita K."/>
        </authorList>
    </citation>
    <scope>NUCLEOTIDE SEQUENCE</scope>
    <source>
        <strain evidence="11">DSM 15669</strain>
    </source>
</reference>
<dbReference type="PANTHER" id="PTHR33693">
    <property type="entry name" value="TYPE-5 URACIL-DNA GLYCOSYLASE"/>
    <property type="match status" value="1"/>
</dbReference>
<evidence type="ECO:0000256" key="6">
    <source>
        <dbReference type="ARBA" id="ARBA00022801"/>
    </source>
</evidence>
<keyword evidence="12" id="KW-1185">Reference proteome</keyword>
<dbReference type="RefSeq" id="WP_018979673.1">
    <property type="nucleotide sequence ID" value="NZ_BAQD01000001.1"/>
</dbReference>
<dbReference type="SMART" id="SM00987">
    <property type="entry name" value="UreE_C"/>
    <property type="match status" value="1"/>
</dbReference>
<dbReference type="CDD" id="cd10030">
    <property type="entry name" value="UDG-F4_TTUDGA_SPO1dp_like"/>
    <property type="match status" value="1"/>
</dbReference>
<evidence type="ECO:0000256" key="2">
    <source>
        <dbReference type="ARBA" id="ARBA00019403"/>
    </source>
</evidence>
<dbReference type="Gene3D" id="3.40.470.10">
    <property type="entry name" value="Uracil-DNA glycosylase-like domain"/>
    <property type="match status" value="1"/>
</dbReference>
<dbReference type="SUPFAM" id="SSF52141">
    <property type="entry name" value="Uracil-DNA glycosylase-like"/>
    <property type="match status" value="1"/>
</dbReference>
<dbReference type="InterPro" id="IPR005273">
    <property type="entry name" value="Ura-DNA_glyco_family4"/>
</dbReference>
<dbReference type="Pfam" id="PF03167">
    <property type="entry name" value="UDG"/>
    <property type="match status" value="1"/>
</dbReference>
<evidence type="ECO:0000256" key="5">
    <source>
        <dbReference type="ARBA" id="ARBA00022763"/>
    </source>
</evidence>
<evidence type="ECO:0000259" key="10">
    <source>
        <dbReference type="SMART" id="SM00986"/>
    </source>
</evidence>
<keyword evidence="5" id="KW-0227">DNA damage</keyword>
<evidence type="ECO:0000256" key="4">
    <source>
        <dbReference type="ARBA" id="ARBA00022723"/>
    </source>
</evidence>
<name>A0ABQ0NVU6_9PROT</name>
<comment type="caution">
    <text evidence="11">The sequence shown here is derived from an EMBL/GenBank/DDBJ whole genome shotgun (WGS) entry which is preliminary data.</text>
</comment>